<feature type="region of interest" description="Disordered" evidence="1">
    <location>
        <begin position="409"/>
        <end position="442"/>
    </location>
</feature>
<keyword evidence="3" id="KW-1185">Reference proteome</keyword>
<feature type="compositionally biased region" description="Basic and acidic residues" evidence="1">
    <location>
        <begin position="364"/>
        <end position="378"/>
    </location>
</feature>
<feature type="region of interest" description="Disordered" evidence="1">
    <location>
        <begin position="201"/>
        <end position="250"/>
    </location>
</feature>
<dbReference type="OrthoDB" id="10574333at2759"/>
<dbReference type="AlphaFoldDB" id="D8LT09"/>
<feature type="compositionally biased region" description="Pro residues" evidence="1">
    <location>
        <begin position="132"/>
        <end position="142"/>
    </location>
</feature>
<feature type="compositionally biased region" description="Low complexity" evidence="1">
    <location>
        <begin position="19"/>
        <end position="34"/>
    </location>
</feature>
<feature type="region of interest" description="Disordered" evidence="1">
    <location>
        <begin position="337"/>
        <end position="380"/>
    </location>
</feature>
<gene>
    <name evidence="2" type="ORF">Esi_0078_0082</name>
</gene>
<reference evidence="2 3" key="1">
    <citation type="journal article" date="2010" name="Nature">
        <title>The Ectocarpus genome and the independent evolution of multicellularity in brown algae.</title>
        <authorList>
            <person name="Cock J.M."/>
            <person name="Sterck L."/>
            <person name="Rouze P."/>
            <person name="Scornet D."/>
            <person name="Allen A.E."/>
            <person name="Amoutzias G."/>
            <person name="Anthouard V."/>
            <person name="Artiguenave F."/>
            <person name="Aury J.M."/>
            <person name="Badger J.H."/>
            <person name="Beszteri B."/>
            <person name="Billiau K."/>
            <person name="Bonnet E."/>
            <person name="Bothwell J.H."/>
            <person name="Bowler C."/>
            <person name="Boyen C."/>
            <person name="Brownlee C."/>
            <person name="Carrano C.J."/>
            <person name="Charrier B."/>
            <person name="Cho G.Y."/>
            <person name="Coelho S.M."/>
            <person name="Collen J."/>
            <person name="Corre E."/>
            <person name="Da Silva C."/>
            <person name="Delage L."/>
            <person name="Delaroque N."/>
            <person name="Dittami S.M."/>
            <person name="Doulbeau S."/>
            <person name="Elias M."/>
            <person name="Farnham G."/>
            <person name="Gachon C.M."/>
            <person name="Gschloessl B."/>
            <person name="Heesch S."/>
            <person name="Jabbari K."/>
            <person name="Jubin C."/>
            <person name="Kawai H."/>
            <person name="Kimura K."/>
            <person name="Kloareg B."/>
            <person name="Kupper F.C."/>
            <person name="Lang D."/>
            <person name="Le Bail A."/>
            <person name="Leblanc C."/>
            <person name="Lerouge P."/>
            <person name="Lohr M."/>
            <person name="Lopez P.J."/>
            <person name="Martens C."/>
            <person name="Maumus F."/>
            <person name="Michel G."/>
            <person name="Miranda-Saavedra D."/>
            <person name="Morales J."/>
            <person name="Moreau H."/>
            <person name="Motomura T."/>
            <person name="Nagasato C."/>
            <person name="Napoli C.A."/>
            <person name="Nelson D.R."/>
            <person name="Nyvall-Collen P."/>
            <person name="Peters A.F."/>
            <person name="Pommier C."/>
            <person name="Potin P."/>
            <person name="Poulain J."/>
            <person name="Quesneville H."/>
            <person name="Read B."/>
            <person name="Rensing S.A."/>
            <person name="Ritter A."/>
            <person name="Rousvoal S."/>
            <person name="Samanta M."/>
            <person name="Samson G."/>
            <person name="Schroeder D.C."/>
            <person name="Segurens B."/>
            <person name="Strittmatter M."/>
            <person name="Tonon T."/>
            <person name="Tregear J.W."/>
            <person name="Valentin K."/>
            <person name="von Dassow P."/>
            <person name="Yamagishi T."/>
            <person name="Van de Peer Y."/>
            <person name="Wincker P."/>
        </authorList>
    </citation>
    <scope>NUCLEOTIDE SEQUENCE [LARGE SCALE GENOMIC DNA]</scope>
    <source>
        <strain evidence="3">Ec32 / CCAP1310/4</strain>
    </source>
</reference>
<sequence length="678" mass="68028">MPPVSSEGAVAASAHASIADGAAPAAAAAEGAQGQDDEWGDFEDATAGGEGTTGQQDLPGPEGEVTAVREDTTANDALDDDDEEEWGTFADAPEAAAGEEAGFAIGGASSTGGSPEAPPEEAVDPFADIAPATPPPPPPRPPTVGATAEEEEAGRLGSEKGGGSGSFPSGAAATTTVTAPGLPLSLRGLRDALAKRGRLEEAVEVQRRMELPSTPPPRAIDVPYSPEDVTADDDANADADGGGGEAEDADLERWRAVAAEDLRPFPTVEELAATMSAADAARGEKFRERFVRGRPPVEEEALAGGGGAAALGVAVRRQRSARRAVCLLSMLDAAGTAGDGAADKDLEDGRDGGLTSGGGDEKEEQDKLELDLGLDTRRARSPPSLADWAAMMSYVTSMAARGIEALAGGGAGSRSGSDRAAATPASPTRPSSPFTRPTAEREGADCRAEIDSAGVPPDADALASDGVAVRREVARSQELESFCRGLREAVKVCRMLQASAEDGCCLQGVDGFAAMERAWAELRRSAREAAAAAAGDDGGGDLPSVFGVEDGEEGVCMGKEAQGVGGSPGAASGLVGGKDERTAVGGGVAPAGSSSVAAIREACVETPPPAEDSALCGVSLQPLAVFSGGAGGGGGSGVEPPGVVEYCGVRYLACAINLWVNVLDKPPPGPSPDKKRVS</sequence>
<feature type="compositionally biased region" description="Basic and acidic residues" evidence="1">
    <location>
        <begin position="341"/>
        <end position="351"/>
    </location>
</feature>
<feature type="compositionally biased region" description="Low complexity" evidence="1">
    <location>
        <begin position="166"/>
        <end position="178"/>
    </location>
</feature>
<evidence type="ECO:0000313" key="3">
    <source>
        <dbReference type="Proteomes" id="UP000002630"/>
    </source>
</evidence>
<dbReference type="EMBL" id="FN649014">
    <property type="protein sequence ID" value="CBN75339.1"/>
    <property type="molecule type" value="Genomic_DNA"/>
</dbReference>
<dbReference type="InParanoid" id="D8LT09"/>
<feature type="region of interest" description="Disordered" evidence="1">
    <location>
        <begin position="19"/>
        <end position="178"/>
    </location>
</feature>
<feature type="compositionally biased region" description="Acidic residues" evidence="1">
    <location>
        <begin position="77"/>
        <end position="86"/>
    </location>
</feature>
<dbReference type="EMBL" id="FN649731">
    <property type="protein sequence ID" value="CBN75339.1"/>
    <property type="molecule type" value="Genomic_DNA"/>
</dbReference>
<feature type="compositionally biased region" description="Low complexity" evidence="1">
    <location>
        <begin position="90"/>
        <end position="108"/>
    </location>
</feature>
<feature type="compositionally biased region" description="Low complexity" evidence="1">
    <location>
        <begin position="414"/>
        <end position="437"/>
    </location>
</feature>
<accession>D8LT09</accession>
<evidence type="ECO:0000256" key="1">
    <source>
        <dbReference type="SAM" id="MobiDB-lite"/>
    </source>
</evidence>
<feature type="compositionally biased region" description="Basic and acidic residues" evidence="1">
    <location>
        <begin position="201"/>
        <end position="210"/>
    </location>
</feature>
<evidence type="ECO:0000313" key="2">
    <source>
        <dbReference type="EMBL" id="CBN75339.1"/>
    </source>
</evidence>
<feature type="compositionally biased region" description="Acidic residues" evidence="1">
    <location>
        <begin position="35"/>
        <end position="44"/>
    </location>
</feature>
<name>D8LT09_ECTSI</name>
<organism evidence="2 3">
    <name type="scientific">Ectocarpus siliculosus</name>
    <name type="common">Brown alga</name>
    <name type="synonym">Conferva siliculosa</name>
    <dbReference type="NCBI Taxonomy" id="2880"/>
    <lineage>
        <taxon>Eukaryota</taxon>
        <taxon>Sar</taxon>
        <taxon>Stramenopiles</taxon>
        <taxon>Ochrophyta</taxon>
        <taxon>PX clade</taxon>
        <taxon>Phaeophyceae</taxon>
        <taxon>Ectocarpales</taxon>
        <taxon>Ectocarpaceae</taxon>
        <taxon>Ectocarpus</taxon>
    </lineage>
</organism>
<proteinExistence type="predicted"/>
<protein>
    <submittedName>
        <fullName evidence="2">Uncharacterized protein</fullName>
    </submittedName>
</protein>
<dbReference type="Proteomes" id="UP000002630">
    <property type="component" value="Linkage Group LG06"/>
</dbReference>